<gene>
    <name evidence="2" type="ORF">PGB27_29220</name>
</gene>
<keyword evidence="3" id="KW-1185">Reference proteome</keyword>
<feature type="compositionally biased region" description="Basic and acidic residues" evidence="1">
    <location>
        <begin position="659"/>
        <end position="668"/>
    </location>
</feature>
<feature type="compositionally biased region" description="Basic and acidic residues" evidence="1">
    <location>
        <begin position="488"/>
        <end position="522"/>
    </location>
</feature>
<reference evidence="2 3" key="1">
    <citation type="submission" date="2023-02" db="EMBL/GenBank/DDBJ databases">
        <title>Genome sequencing required for Actinomycetospora new species description.</title>
        <authorList>
            <person name="Saimee Y."/>
            <person name="Duangmal K."/>
        </authorList>
    </citation>
    <scope>NUCLEOTIDE SEQUENCE [LARGE SCALE GENOMIC DNA]</scope>
    <source>
        <strain evidence="2 3">DW7H6</strain>
    </source>
</reference>
<feature type="region of interest" description="Disordered" evidence="1">
    <location>
        <begin position="439"/>
        <end position="795"/>
    </location>
</feature>
<evidence type="ECO:0000256" key="1">
    <source>
        <dbReference type="SAM" id="MobiDB-lite"/>
    </source>
</evidence>
<dbReference type="RefSeq" id="WP_274203972.1">
    <property type="nucleotide sequence ID" value="NZ_JAQZAO010000025.1"/>
</dbReference>
<comment type="caution">
    <text evidence="2">The sequence shown here is derived from an EMBL/GenBank/DDBJ whole genome shotgun (WGS) entry which is preliminary data.</text>
</comment>
<feature type="region of interest" description="Disordered" evidence="1">
    <location>
        <begin position="824"/>
        <end position="910"/>
    </location>
</feature>
<feature type="compositionally biased region" description="Low complexity" evidence="1">
    <location>
        <begin position="881"/>
        <end position="902"/>
    </location>
</feature>
<feature type="compositionally biased region" description="Basic and acidic residues" evidence="1">
    <location>
        <begin position="773"/>
        <end position="782"/>
    </location>
</feature>
<evidence type="ECO:0000313" key="2">
    <source>
        <dbReference type="EMBL" id="MDD7969444.1"/>
    </source>
</evidence>
<feature type="region of interest" description="Disordered" evidence="1">
    <location>
        <begin position="368"/>
        <end position="427"/>
    </location>
</feature>
<feature type="compositionally biased region" description="Basic and acidic residues" evidence="1">
    <location>
        <begin position="696"/>
        <end position="712"/>
    </location>
</feature>
<proteinExistence type="predicted"/>
<evidence type="ECO:0000313" key="3">
    <source>
        <dbReference type="Proteomes" id="UP001300763"/>
    </source>
</evidence>
<accession>A0ABT5T335</accession>
<feature type="compositionally biased region" description="Low complexity" evidence="1">
    <location>
        <begin position="824"/>
        <end position="835"/>
    </location>
</feature>
<dbReference type="EMBL" id="JAQZAO010000025">
    <property type="protein sequence ID" value="MDD7969444.1"/>
    <property type="molecule type" value="Genomic_DNA"/>
</dbReference>
<feature type="compositionally biased region" description="Basic and acidic residues" evidence="1">
    <location>
        <begin position="619"/>
        <end position="635"/>
    </location>
</feature>
<organism evidence="2 3">
    <name type="scientific">Actinomycetospora lemnae</name>
    <dbReference type="NCBI Taxonomy" id="3019891"/>
    <lineage>
        <taxon>Bacteria</taxon>
        <taxon>Bacillati</taxon>
        <taxon>Actinomycetota</taxon>
        <taxon>Actinomycetes</taxon>
        <taxon>Pseudonocardiales</taxon>
        <taxon>Pseudonocardiaceae</taxon>
        <taxon>Actinomycetospora</taxon>
    </lineage>
</organism>
<feature type="compositionally biased region" description="Low complexity" evidence="1">
    <location>
        <begin position="548"/>
        <end position="572"/>
    </location>
</feature>
<protein>
    <submittedName>
        <fullName evidence="2">Uncharacterized protein</fullName>
    </submittedName>
</protein>
<feature type="compositionally biased region" description="Low complexity" evidence="1">
    <location>
        <begin position="376"/>
        <end position="386"/>
    </location>
</feature>
<sequence length="910" mass="93554">MESSARQSGVHGLTASAILEVAEGLRWTDPQLSVALAEHVARTAGADVDARSAAERSAVLALGQSDRAAPLILRAVPQLQDAERDGRSTDAALLRCELARAAVQCDDVDAAEAALEPLAGGQALPSAVRVDALVAWSAARAARGDVPGVDAAARQVEELVGDASDDVRALAVHRSRARARRVAGDAPGALAVLRGVTTDNAGAETGRESALLVADQVELLAELGRGDEARELATPSLAATPQATTSLAVGRMRCVLARSVCLAAGDVDTAARWAREAEVDLLDHGHEAQAAEAIEVLAEVAARRGESRHALDELRRAHAHALAARDETTDARIALAVALATPQHRPARSSDDAGAPVADVARTPLVEGALRAEEPVGSGSLGLDSVGEPRSAEDADTAPTRPTAQEETAPGVSPRRRGRYRDDTEPGEALAAALAAARRGSLDPFTTPPGGTPVPDEDRPGGARDGSGAGDVAAAAEARSRRLARARARWEVPESILLRRPEPAGADGHEDAPDAPLRDGDAGRAGVTSVDAAAAPRDGEPEDGRSVAAASAPAPDASGLDGSAVGDAGSSGRRPASEADSDALAPTRRRGGHRAPDDEDGRDARERRRHGSVGAGRVVRAEEDGRRGLDADRGLDGLGAAADLSLNGWGADSPGESGHAGDADHSAEAYRSWGTEPAQEAGRLPATGNGAALTETADRGSGRSSRHHEEVPARGAGPGSDDRVDRDHLADLGAAPERSDGLGHGRRSDRSDGGDQADRGRPGPTHEPLTMAAHRDGQRNGRAEPGAPVAWGLSRPEDDEYAQELALTLVDLLSEYQPAGIPLGAAGAAESAPAPTTQVEARPDDAVGEPEPPLRVNGRPGPRSRNGVPTARRADDSGPRLADLLADAMDAYHSADQAPAAPADDHRARR</sequence>
<name>A0ABT5T335_9PSEU</name>
<dbReference type="Proteomes" id="UP001300763">
    <property type="component" value="Unassembled WGS sequence"/>
</dbReference>
<feature type="compositionally biased region" description="Basic and acidic residues" evidence="1">
    <location>
        <begin position="737"/>
        <end position="761"/>
    </location>
</feature>
<feature type="compositionally biased region" description="Basic and acidic residues" evidence="1">
    <location>
        <begin position="720"/>
        <end position="730"/>
    </location>
</feature>